<keyword evidence="2" id="KW-1185">Reference proteome</keyword>
<dbReference type="InterPro" id="IPR038735">
    <property type="entry name" value="MSMEG_1276-like_NTP-PPase_dom"/>
</dbReference>
<gene>
    <name evidence="1" type="ORF">EDC24_1106</name>
</gene>
<sequence>MAVYNKLVRDKIPEIITEQGQELDTVTLDEANYEKELKKKLSEEVSEYLESTEDNEALEELADILELLQSLASIHGGTINEVEEIRVNKAEKKGGFERKVFLKSVED</sequence>
<dbReference type="OrthoDB" id="9813491at2"/>
<dbReference type="AlphaFoldDB" id="A0A3N5CAV1"/>
<evidence type="ECO:0000313" key="2">
    <source>
        <dbReference type="Proteomes" id="UP000276443"/>
    </source>
</evidence>
<dbReference type="Proteomes" id="UP000276443">
    <property type="component" value="Unassembled WGS sequence"/>
</dbReference>
<dbReference type="CDD" id="cd11532">
    <property type="entry name" value="NTP-PPase_COG4997"/>
    <property type="match status" value="1"/>
</dbReference>
<dbReference type="EMBL" id="RKRF01000008">
    <property type="protein sequence ID" value="RPF53921.1"/>
    <property type="molecule type" value="Genomic_DNA"/>
</dbReference>
<organism evidence="1 2">
    <name type="scientific">Aquisalibacillus elongatus</name>
    <dbReference type="NCBI Taxonomy" id="485577"/>
    <lineage>
        <taxon>Bacteria</taxon>
        <taxon>Bacillati</taxon>
        <taxon>Bacillota</taxon>
        <taxon>Bacilli</taxon>
        <taxon>Bacillales</taxon>
        <taxon>Bacillaceae</taxon>
        <taxon>Aquisalibacillus</taxon>
    </lineage>
</organism>
<evidence type="ECO:0000313" key="1">
    <source>
        <dbReference type="EMBL" id="RPF53921.1"/>
    </source>
</evidence>
<protein>
    <submittedName>
        <fullName evidence="1">Putative house-cleaning noncanonical NTP pyrophosphatase (MazG superfamily)</fullName>
    </submittedName>
</protein>
<dbReference type="SUPFAM" id="SSF101386">
    <property type="entry name" value="all-alpha NTP pyrophosphatases"/>
    <property type="match status" value="1"/>
</dbReference>
<comment type="caution">
    <text evidence="1">The sequence shown here is derived from an EMBL/GenBank/DDBJ whole genome shotgun (WGS) entry which is preliminary data.</text>
</comment>
<accession>A0A3N5CAV1</accession>
<dbReference type="RefSeq" id="WP_124220499.1">
    <property type="nucleotide sequence ID" value="NZ_RKRF01000008.1"/>
</dbReference>
<name>A0A3N5CAV1_9BACI</name>
<proteinExistence type="predicted"/>
<reference evidence="1 2" key="1">
    <citation type="submission" date="2018-11" db="EMBL/GenBank/DDBJ databases">
        <title>Genomic Encyclopedia of Type Strains, Phase IV (KMG-IV): sequencing the most valuable type-strain genomes for metagenomic binning, comparative biology and taxonomic classification.</title>
        <authorList>
            <person name="Goeker M."/>
        </authorList>
    </citation>
    <scope>NUCLEOTIDE SEQUENCE [LARGE SCALE GENOMIC DNA]</scope>
    <source>
        <strain evidence="1 2">DSM 18090</strain>
    </source>
</reference>